<evidence type="ECO:0000256" key="1">
    <source>
        <dbReference type="SAM" id="Phobius"/>
    </source>
</evidence>
<evidence type="ECO:0000313" key="4">
    <source>
        <dbReference type="Proteomes" id="UP000277580"/>
    </source>
</evidence>
<dbReference type="PANTHER" id="PTHR37539">
    <property type="entry name" value="SECRETED PROTEIN-RELATED"/>
    <property type="match status" value="1"/>
</dbReference>
<protein>
    <recommendedName>
        <fullName evidence="2">ER-bound oxygenase mpaB/mpaB'/Rubber oxygenase catalytic domain-containing protein</fullName>
    </recommendedName>
</protein>
<gene>
    <name evidence="3" type="ORF">P167DRAFT_504882</name>
</gene>
<dbReference type="InterPro" id="IPR018713">
    <property type="entry name" value="MPAB/Lcp_cat_dom"/>
</dbReference>
<reference evidence="3 4" key="1">
    <citation type="journal article" date="2018" name="Nat. Ecol. Evol.">
        <title>Pezizomycetes genomes reveal the molecular basis of ectomycorrhizal truffle lifestyle.</title>
        <authorList>
            <person name="Murat C."/>
            <person name="Payen T."/>
            <person name="Noel B."/>
            <person name="Kuo A."/>
            <person name="Morin E."/>
            <person name="Chen J."/>
            <person name="Kohler A."/>
            <person name="Krizsan K."/>
            <person name="Balestrini R."/>
            <person name="Da Silva C."/>
            <person name="Montanini B."/>
            <person name="Hainaut M."/>
            <person name="Levati E."/>
            <person name="Barry K.W."/>
            <person name="Belfiori B."/>
            <person name="Cichocki N."/>
            <person name="Clum A."/>
            <person name="Dockter R.B."/>
            <person name="Fauchery L."/>
            <person name="Guy J."/>
            <person name="Iotti M."/>
            <person name="Le Tacon F."/>
            <person name="Lindquist E.A."/>
            <person name="Lipzen A."/>
            <person name="Malagnac F."/>
            <person name="Mello A."/>
            <person name="Molinier V."/>
            <person name="Miyauchi S."/>
            <person name="Poulain J."/>
            <person name="Riccioni C."/>
            <person name="Rubini A."/>
            <person name="Sitrit Y."/>
            <person name="Splivallo R."/>
            <person name="Traeger S."/>
            <person name="Wang M."/>
            <person name="Zifcakova L."/>
            <person name="Wipf D."/>
            <person name="Zambonelli A."/>
            <person name="Paolocci F."/>
            <person name="Nowrousian M."/>
            <person name="Ottonello S."/>
            <person name="Baldrian P."/>
            <person name="Spatafora J.W."/>
            <person name="Henrissat B."/>
            <person name="Nagy L.G."/>
            <person name="Aury J.M."/>
            <person name="Wincker P."/>
            <person name="Grigoriev I.V."/>
            <person name="Bonfante P."/>
            <person name="Martin F.M."/>
        </authorList>
    </citation>
    <scope>NUCLEOTIDE SEQUENCE [LARGE SCALE GENOMIC DNA]</scope>
    <source>
        <strain evidence="3 4">CCBAS932</strain>
    </source>
</reference>
<evidence type="ECO:0000259" key="2">
    <source>
        <dbReference type="Pfam" id="PF09995"/>
    </source>
</evidence>
<feature type="domain" description="ER-bound oxygenase mpaB/mpaB'/Rubber oxygenase catalytic" evidence="2">
    <location>
        <begin position="125"/>
        <end position="334"/>
    </location>
</feature>
<keyword evidence="1" id="KW-0812">Transmembrane</keyword>
<dbReference type="EMBL" id="ML119122">
    <property type="protein sequence ID" value="RPB13552.1"/>
    <property type="molecule type" value="Genomic_DNA"/>
</dbReference>
<dbReference type="InParanoid" id="A0A3N4KWB4"/>
<feature type="transmembrane region" description="Helical" evidence="1">
    <location>
        <begin position="337"/>
        <end position="355"/>
    </location>
</feature>
<dbReference type="Pfam" id="PF09995">
    <property type="entry name" value="MPAB_Lcp_cat"/>
    <property type="match status" value="1"/>
</dbReference>
<organism evidence="3 4">
    <name type="scientific">Morchella conica CCBAS932</name>
    <dbReference type="NCBI Taxonomy" id="1392247"/>
    <lineage>
        <taxon>Eukaryota</taxon>
        <taxon>Fungi</taxon>
        <taxon>Dikarya</taxon>
        <taxon>Ascomycota</taxon>
        <taxon>Pezizomycotina</taxon>
        <taxon>Pezizomycetes</taxon>
        <taxon>Pezizales</taxon>
        <taxon>Morchellaceae</taxon>
        <taxon>Morchella</taxon>
    </lineage>
</organism>
<dbReference type="InterPro" id="IPR037473">
    <property type="entry name" value="Lcp-like"/>
</dbReference>
<dbReference type="AlphaFoldDB" id="A0A3N4KWB4"/>
<dbReference type="Proteomes" id="UP000277580">
    <property type="component" value="Unassembled WGS sequence"/>
</dbReference>
<name>A0A3N4KWB4_9PEZI</name>
<evidence type="ECO:0000313" key="3">
    <source>
        <dbReference type="EMBL" id="RPB13552.1"/>
    </source>
</evidence>
<dbReference type="PANTHER" id="PTHR37539:SF1">
    <property type="entry name" value="ER-BOUND OXYGENASE MPAB_MPAB'_RUBBER OXYGENASE CATALYTIC DOMAIN-CONTAINING PROTEIN"/>
    <property type="match status" value="1"/>
</dbReference>
<dbReference type="OrthoDB" id="6361347at2759"/>
<dbReference type="STRING" id="1392247.A0A3N4KWB4"/>
<keyword evidence="4" id="KW-1185">Reference proteome</keyword>
<accession>A0A3N4KWB4</accession>
<feature type="transmembrane region" description="Helical" evidence="1">
    <location>
        <begin position="429"/>
        <end position="449"/>
    </location>
</feature>
<keyword evidence="1" id="KW-1133">Transmembrane helix</keyword>
<proteinExistence type="predicted"/>
<keyword evidence="1" id="KW-0472">Membrane</keyword>
<sequence>MSWIHKIAASFSTSGEKPVYYENFGHKVKWSPLHPSHEEAAGLRSRWDKLADESLARLIAIKGERDLYTTLKEEHQNDDVLGQLWTEVNTIPEWVDWEQIQRGQDVYYRYAIAIVAGLTYSSLLGGMGAHKIAEVLARTGGFSKSVAKRRMFETTQHILQCTRSLESIKPGGDGHMSSIKVRLLHSAVRGRILKLREKNPEYYDLEEFGMPINDFDSIATILGFSATILMISLPKQGIFPTRREVADYIAFWRLVAHYVGCPTDALATPELARAYMEYILVHDIKPSETSRILSQNIIASIANTPPSYPSADFLVATARWLNGNELCDELGLPQAPFFSKVLVFAQCLFVCYIGYSSRIFPGFDKRKIETTKRILFKILVSNEGLGGLTNFELQFVPQLTTKTEAGSIEAMDLKWKEMRGSSEKRSAKVLIVFFVIMGIMGLVGMWLFMKITQFVGPSLFGPAAVGFTIATQDGVSI</sequence>
<dbReference type="GO" id="GO:0016491">
    <property type="term" value="F:oxidoreductase activity"/>
    <property type="evidence" value="ECO:0007669"/>
    <property type="project" value="InterPro"/>
</dbReference>